<evidence type="ECO:0000313" key="3">
    <source>
        <dbReference type="EMBL" id="GLB69156.1"/>
    </source>
</evidence>
<sequence length="265" mass="28315">MRQPAATPALRPVAVVTGGHQGLGFGAAVELAKEGFDVAVVDLHAEADPEVLAAVPADRVRYYQLDIADLSRHRPVLEAVLSDFGRLDCLVNNAGIAARPLTDILDLSPDAFDRSVDINLRGTFFLTQAFANLLLEDKGQVADDAYRSIVIVSSIAAELVSVDRSQYNVTKSALSMVAKLFAVRLARHGIYVHEIRPGLIATAMTASSGSSVPDEWVADGRVPIPRWGQKEDVGQAVATVASGRLPYMTGQPIWVAGGMNMMQAP</sequence>
<keyword evidence="4" id="KW-1185">Reference proteome</keyword>
<accession>A0ABQ5MYT8</accession>
<dbReference type="EMBL" id="BRVS01000027">
    <property type="protein sequence ID" value="GLB69156.1"/>
    <property type="molecule type" value="Genomic_DNA"/>
</dbReference>
<dbReference type="PANTHER" id="PTHR42760">
    <property type="entry name" value="SHORT-CHAIN DEHYDROGENASES/REDUCTASES FAMILY MEMBER"/>
    <property type="match status" value="1"/>
</dbReference>
<dbReference type="Pfam" id="PF13561">
    <property type="entry name" value="adh_short_C2"/>
    <property type="match status" value="1"/>
</dbReference>
<organism evidence="3 4">
    <name type="scientific">Arthrobacter mangrovi</name>
    <dbReference type="NCBI Taxonomy" id="2966350"/>
    <lineage>
        <taxon>Bacteria</taxon>
        <taxon>Bacillati</taxon>
        <taxon>Actinomycetota</taxon>
        <taxon>Actinomycetes</taxon>
        <taxon>Micrococcales</taxon>
        <taxon>Micrococcaceae</taxon>
        <taxon>Arthrobacter</taxon>
    </lineage>
</organism>
<dbReference type="PROSITE" id="PS00061">
    <property type="entry name" value="ADH_SHORT"/>
    <property type="match status" value="1"/>
</dbReference>
<evidence type="ECO:0000256" key="2">
    <source>
        <dbReference type="ARBA" id="ARBA00023002"/>
    </source>
</evidence>
<evidence type="ECO:0000313" key="4">
    <source>
        <dbReference type="Proteomes" id="UP001209654"/>
    </source>
</evidence>
<comment type="caution">
    <text evidence="3">The sequence shown here is derived from an EMBL/GenBank/DDBJ whole genome shotgun (WGS) entry which is preliminary data.</text>
</comment>
<comment type="similarity">
    <text evidence="1">Belongs to the short-chain dehydrogenases/reductases (SDR) family.</text>
</comment>
<dbReference type="RefSeq" id="WP_264797243.1">
    <property type="nucleotide sequence ID" value="NZ_BRVS01000027.1"/>
</dbReference>
<gene>
    <name evidence="3" type="ORF">AHIS1636_35990</name>
</gene>
<dbReference type="SUPFAM" id="SSF51735">
    <property type="entry name" value="NAD(P)-binding Rossmann-fold domains"/>
    <property type="match status" value="1"/>
</dbReference>
<name>A0ABQ5MYT8_9MICC</name>
<dbReference type="InterPro" id="IPR036291">
    <property type="entry name" value="NAD(P)-bd_dom_sf"/>
</dbReference>
<protein>
    <submittedName>
        <fullName evidence="3">3-ketoacyl-ACP reductase</fullName>
    </submittedName>
</protein>
<reference evidence="3 4" key="1">
    <citation type="journal article" date="2023" name="Int. J. Syst. Evol. Microbiol.">
        <title>Arthrobacter mangrovi sp. nov., an actinobacterium isolated from the rhizosphere of a mangrove.</title>
        <authorList>
            <person name="Hamada M."/>
            <person name="Saitou S."/>
            <person name="Enomoto N."/>
            <person name="Nanri K."/>
            <person name="Hidaka K."/>
            <person name="Miura T."/>
            <person name="Tamura T."/>
        </authorList>
    </citation>
    <scope>NUCLEOTIDE SEQUENCE [LARGE SCALE GENOMIC DNA]</scope>
    <source>
        <strain evidence="3 4">NBRC 112813</strain>
    </source>
</reference>
<dbReference type="NCBIfam" id="NF009386">
    <property type="entry name" value="PRK12745.1"/>
    <property type="match status" value="1"/>
</dbReference>
<keyword evidence="2" id="KW-0560">Oxidoreductase</keyword>
<dbReference type="PANTHER" id="PTHR42760:SF133">
    <property type="entry name" value="3-OXOACYL-[ACYL-CARRIER-PROTEIN] REDUCTASE"/>
    <property type="match status" value="1"/>
</dbReference>
<dbReference type="InterPro" id="IPR002347">
    <property type="entry name" value="SDR_fam"/>
</dbReference>
<evidence type="ECO:0000256" key="1">
    <source>
        <dbReference type="ARBA" id="ARBA00006484"/>
    </source>
</evidence>
<dbReference type="Proteomes" id="UP001209654">
    <property type="component" value="Unassembled WGS sequence"/>
</dbReference>
<dbReference type="PRINTS" id="PR00081">
    <property type="entry name" value="GDHRDH"/>
</dbReference>
<dbReference type="Gene3D" id="3.40.50.720">
    <property type="entry name" value="NAD(P)-binding Rossmann-like Domain"/>
    <property type="match status" value="1"/>
</dbReference>
<dbReference type="InterPro" id="IPR020904">
    <property type="entry name" value="Sc_DH/Rdtase_CS"/>
</dbReference>
<proteinExistence type="inferred from homology"/>